<keyword evidence="1" id="KW-0472">Membrane</keyword>
<dbReference type="EMBL" id="BAAADD010000001">
    <property type="protein sequence ID" value="GAA0559271.1"/>
    <property type="molecule type" value="Genomic_DNA"/>
</dbReference>
<dbReference type="PANTHER" id="PTHR33371">
    <property type="entry name" value="INTERMEMBRANE PHOSPHOLIPID TRANSPORT SYSTEM BINDING PROTEIN MLAD-RELATED"/>
    <property type="match status" value="1"/>
</dbReference>
<protein>
    <submittedName>
        <fullName evidence="3">Outer membrane lipid asymmetry maintenance protein MlaD</fullName>
    </submittedName>
</protein>
<gene>
    <name evidence="3" type="primary">mlaD</name>
    <name evidence="3" type="ORF">GCM10008942_04690</name>
</gene>
<dbReference type="RefSeq" id="WP_166931178.1">
    <property type="nucleotide sequence ID" value="NZ_BAAADD010000001.1"/>
</dbReference>
<reference evidence="3 4" key="1">
    <citation type="journal article" date="2019" name="Int. J. Syst. Evol. Microbiol.">
        <title>The Global Catalogue of Microorganisms (GCM) 10K type strain sequencing project: providing services to taxonomists for standard genome sequencing and annotation.</title>
        <authorList>
            <consortium name="The Broad Institute Genomics Platform"/>
            <consortium name="The Broad Institute Genome Sequencing Center for Infectious Disease"/>
            <person name="Wu L."/>
            <person name="Ma J."/>
        </authorList>
    </citation>
    <scope>NUCLEOTIDE SEQUENCE [LARGE SCALE GENOMIC DNA]</scope>
    <source>
        <strain evidence="3 4">JCM 15089</strain>
    </source>
</reference>
<keyword evidence="1" id="KW-0812">Transmembrane</keyword>
<dbReference type="PANTHER" id="PTHR33371:SF4">
    <property type="entry name" value="INTERMEMBRANE PHOSPHOLIPID TRANSPORT SYSTEM BINDING PROTEIN MLAD"/>
    <property type="match status" value="1"/>
</dbReference>
<evidence type="ECO:0000313" key="4">
    <source>
        <dbReference type="Proteomes" id="UP001499951"/>
    </source>
</evidence>
<dbReference type="Proteomes" id="UP001499951">
    <property type="component" value="Unassembled WGS sequence"/>
</dbReference>
<comment type="caution">
    <text evidence="3">The sequence shown here is derived from an EMBL/GenBank/DDBJ whole genome shotgun (WGS) entry which is preliminary data.</text>
</comment>
<dbReference type="Pfam" id="PF02470">
    <property type="entry name" value="MlaD"/>
    <property type="match status" value="1"/>
</dbReference>
<feature type="transmembrane region" description="Helical" evidence="1">
    <location>
        <begin position="6"/>
        <end position="26"/>
    </location>
</feature>
<feature type="domain" description="Mce/MlaD" evidence="2">
    <location>
        <begin position="36"/>
        <end position="113"/>
    </location>
</feature>
<evidence type="ECO:0000256" key="1">
    <source>
        <dbReference type="SAM" id="Phobius"/>
    </source>
</evidence>
<name>A0ABN1E528_9PROT</name>
<keyword evidence="1" id="KW-1133">Transmembrane helix</keyword>
<sequence>MHNDTVETLIGAAVILIAVVFVVFTYRTTGSANMGGYELTAKMPRVDGIAVGTDVKLAGVKVGTVKALTLDPKDYRVAVHMDLQPSVKIPDDSSVMVTSAGLLGSSYVSIQPGGSDAMLPPNGEIKNAQGAIDMMGLLNKFVNSSDSKSAPAPATP</sequence>
<evidence type="ECO:0000313" key="3">
    <source>
        <dbReference type="EMBL" id="GAA0559271.1"/>
    </source>
</evidence>
<dbReference type="NCBIfam" id="TIGR04430">
    <property type="entry name" value="OM_asym_MlaD"/>
    <property type="match status" value="1"/>
</dbReference>
<organism evidence="3 4">
    <name type="scientific">Rhizomicrobium electricum</name>
    <dbReference type="NCBI Taxonomy" id="480070"/>
    <lineage>
        <taxon>Bacteria</taxon>
        <taxon>Pseudomonadati</taxon>
        <taxon>Pseudomonadota</taxon>
        <taxon>Alphaproteobacteria</taxon>
        <taxon>Micropepsales</taxon>
        <taxon>Micropepsaceae</taxon>
        <taxon>Rhizomicrobium</taxon>
    </lineage>
</organism>
<evidence type="ECO:0000259" key="2">
    <source>
        <dbReference type="Pfam" id="PF02470"/>
    </source>
</evidence>
<proteinExistence type="predicted"/>
<dbReference type="InterPro" id="IPR052336">
    <property type="entry name" value="MlaD_Phospholipid_Transporter"/>
</dbReference>
<accession>A0ABN1E528</accession>
<keyword evidence="4" id="KW-1185">Reference proteome</keyword>
<dbReference type="InterPro" id="IPR030970">
    <property type="entry name" value="ABC_MlaD"/>
</dbReference>
<dbReference type="InterPro" id="IPR003399">
    <property type="entry name" value="Mce/MlaD"/>
</dbReference>